<name>A0ABY1ACC8_9LACO</name>
<reference evidence="1 2" key="1">
    <citation type="submission" date="2016-10" db="EMBL/GenBank/DDBJ databases">
        <authorList>
            <person name="Varghese N."/>
            <person name="Submissions S."/>
        </authorList>
    </citation>
    <scope>NUCLEOTIDE SEQUENCE [LARGE SCALE GENOMIC DNA]</scope>
    <source>
        <strain evidence="1 2">WC1T17</strain>
    </source>
</reference>
<organism evidence="1 2">
    <name type="scientific">Ligilactobacillus ruminis</name>
    <dbReference type="NCBI Taxonomy" id="1623"/>
    <lineage>
        <taxon>Bacteria</taxon>
        <taxon>Bacillati</taxon>
        <taxon>Bacillota</taxon>
        <taxon>Bacilli</taxon>
        <taxon>Lactobacillales</taxon>
        <taxon>Lactobacillaceae</taxon>
        <taxon>Ligilactobacillus</taxon>
    </lineage>
</organism>
<evidence type="ECO:0000313" key="2">
    <source>
        <dbReference type="Proteomes" id="UP000182089"/>
    </source>
</evidence>
<dbReference type="EMBL" id="FOCC01000008">
    <property type="protein sequence ID" value="SEM77500.1"/>
    <property type="molecule type" value="Genomic_DNA"/>
</dbReference>
<dbReference type="Proteomes" id="UP000182089">
    <property type="component" value="Unassembled WGS sequence"/>
</dbReference>
<sequence>MAYKTQLNANVPIQNGSGQVIVELPTVLHAGDYLMVGDTKTRWLVKNSTYIIHDEFHPKKEYVDLVLDIEKA</sequence>
<proteinExistence type="predicted"/>
<protein>
    <recommendedName>
        <fullName evidence="3">Phage protein</fullName>
    </recommendedName>
</protein>
<gene>
    <name evidence="1" type="ORF">SAMN05216431_108110</name>
</gene>
<comment type="caution">
    <text evidence="1">The sequence shown here is derived from an EMBL/GenBank/DDBJ whole genome shotgun (WGS) entry which is preliminary data.</text>
</comment>
<accession>A0ABY1ACC8</accession>
<evidence type="ECO:0000313" key="1">
    <source>
        <dbReference type="EMBL" id="SEM77500.1"/>
    </source>
</evidence>
<evidence type="ECO:0008006" key="3">
    <source>
        <dbReference type="Google" id="ProtNLM"/>
    </source>
</evidence>